<evidence type="ECO:0000313" key="6">
    <source>
        <dbReference type="EMBL" id="RXH26562.1"/>
    </source>
</evidence>
<dbReference type="PROSITE" id="PS50109">
    <property type="entry name" value="HIS_KIN"/>
    <property type="match status" value="1"/>
</dbReference>
<feature type="signal peptide" evidence="4">
    <location>
        <begin position="1"/>
        <end position="27"/>
    </location>
</feature>
<dbReference type="SUPFAM" id="SSF47384">
    <property type="entry name" value="Homodimeric domain of signal transducing histidine kinase"/>
    <property type="match status" value="1"/>
</dbReference>
<dbReference type="Pfam" id="PF00512">
    <property type="entry name" value="HisKA"/>
    <property type="match status" value="1"/>
</dbReference>
<dbReference type="InterPro" id="IPR036097">
    <property type="entry name" value="HisK_dim/P_sf"/>
</dbReference>
<gene>
    <name evidence="6" type="ORF">XH99_19555</name>
</gene>
<dbReference type="AlphaFoldDB" id="A0A4Q0S578"/>
<proteinExistence type="predicted"/>
<keyword evidence="7" id="KW-1185">Reference proteome</keyword>
<protein>
    <recommendedName>
        <fullName evidence="2">histidine kinase</fullName>
        <ecNumber evidence="2">2.7.13.3</ecNumber>
    </recommendedName>
</protein>
<dbReference type="CDD" id="cd00082">
    <property type="entry name" value="HisKA"/>
    <property type="match status" value="1"/>
</dbReference>
<dbReference type="InterPro" id="IPR036890">
    <property type="entry name" value="HATPase_C_sf"/>
</dbReference>
<accession>A0A4Q0S578</accession>
<dbReference type="GO" id="GO:0000155">
    <property type="term" value="F:phosphorelay sensor kinase activity"/>
    <property type="evidence" value="ECO:0007669"/>
    <property type="project" value="InterPro"/>
</dbReference>
<evidence type="ECO:0000256" key="2">
    <source>
        <dbReference type="ARBA" id="ARBA00012438"/>
    </source>
</evidence>
<dbReference type="SUPFAM" id="SSF55874">
    <property type="entry name" value="ATPase domain of HSP90 chaperone/DNA topoisomerase II/histidine kinase"/>
    <property type="match status" value="1"/>
</dbReference>
<feature type="domain" description="Histidine kinase" evidence="5">
    <location>
        <begin position="418"/>
        <end position="634"/>
    </location>
</feature>
<evidence type="ECO:0000256" key="3">
    <source>
        <dbReference type="ARBA" id="ARBA00022553"/>
    </source>
</evidence>
<sequence length="634" mass="70209">MSGRKLVASVKPRIVAVALLCLGTAFCAGVCSNPIDAAQQRDVYGREPKRVLLLHSFGRDFLPWSEYARSIKTNLEQRSPWSLDIQEHTLLTARFTAPGPEGPFVEYLRSIYQGRPPDIIMSVGGPAAGFVQRHRSDLFSTVPMVLTTVEERLIDRARLTEKDTVVSVRNDFVAAFRDVLQVLPETRTIALVIGASALEKFWLNEVKKDVRSLEDRVSFVWYGDLPFDEILKRASSLPPDTALFWGLMSVDAAGVVHEGESALHRLRAVANAPIFCFEESFFGSDIVGGPMHSIPELGRKTADAALRILGGEKPADVKIEPIEYAAPKYDWRELQRWGISESNLPEGSEVVFREPGIWEKYRWQLAMIAAVILIQTGLISGLLHERRRRRLAEVESRQRLTELAHLNRYSAVGELTASIAHELNQPLGSILTNAETAELMLRRGSPDLVEISEILSDIRRDDQRASEVIRRLRSMLRKAPFELRDIELSVTVREVIGFVRDLAAGRNIGLSFYSPPDTGLHVKGDPIQLQQVVLNLILNALDAISEVQTGKREVSVIMARAGNFAEICVGDTGPGIAAADLKTIFDPFFTTKPQGMGMGLAIVRTIVEAHHGTISADNQPFGGALFTVRLPLAS</sequence>
<dbReference type="OrthoDB" id="9789238at2"/>
<keyword evidence="4" id="KW-0732">Signal</keyword>
<dbReference type="InterPro" id="IPR004358">
    <property type="entry name" value="Sig_transdc_His_kin-like_C"/>
</dbReference>
<comment type="caution">
    <text evidence="6">The sequence shown here is derived from an EMBL/GenBank/DDBJ whole genome shotgun (WGS) entry which is preliminary data.</text>
</comment>
<evidence type="ECO:0000256" key="4">
    <source>
        <dbReference type="SAM" id="SignalP"/>
    </source>
</evidence>
<organism evidence="6 7">
    <name type="scientific">Bradyrhizobium nanningense</name>
    <dbReference type="NCBI Taxonomy" id="1325118"/>
    <lineage>
        <taxon>Bacteria</taxon>
        <taxon>Pseudomonadati</taxon>
        <taxon>Pseudomonadota</taxon>
        <taxon>Alphaproteobacteria</taxon>
        <taxon>Hyphomicrobiales</taxon>
        <taxon>Nitrobacteraceae</taxon>
        <taxon>Bradyrhizobium</taxon>
    </lineage>
</organism>
<dbReference type="PANTHER" id="PTHR43065">
    <property type="entry name" value="SENSOR HISTIDINE KINASE"/>
    <property type="match status" value="1"/>
</dbReference>
<dbReference type="SMART" id="SM00388">
    <property type="entry name" value="HisKA"/>
    <property type="match status" value="1"/>
</dbReference>
<evidence type="ECO:0000259" key="5">
    <source>
        <dbReference type="PROSITE" id="PS50109"/>
    </source>
</evidence>
<dbReference type="EMBL" id="LBJQ01000081">
    <property type="protein sequence ID" value="RXH26562.1"/>
    <property type="molecule type" value="Genomic_DNA"/>
</dbReference>
<dbReference type="InterPro" id="IPR005467">
    <property type="entry name" value="His_kinase_dom"/>
</dbReference>
<keyword evidence="3" id="KW-0597">Phosphoprotein</keyword>
<evidence type="ECO:0000256" key="1">
    <source>
        <dbReference type="ARBA" id="ARBA00000085"/>
    </source>
</evidence>
<comment type="catalytic activity">
    <reaction evidence="1">
        <text>ATP + protein L-histidine = ADP + protein N-phospho-L-histidine.</text>
        <dbReference type="EC" id="2.7.13.3"/>
    </reaction>
</comment>
<dbReference type="RefSeq" id="WP_128919581.1">
    <property type="nucleotide sequence ID" value="NZ_LBJC01000081.1"/>
</dbReference>
<feature type="chain" id="PRO_5020815909" description="histidine kinase" evidence="4">
    <location>
        <begin position="28"/>
        <end position="634"/>
    </location>
</feature>
<dbReference type="Gene3D" id="3.30.565.10">
    <property type="entry name" value="Histidine kinase-like ATPase, C-terminal domain"/>
    <property type="match status" value="1"/>
</dbReference>
<dbReference type="InterPro" id="IPR003661">
    <property type="entry name" value="HisK_dim/P_dom"/>
</dbReference>
<dbReference type="PANTHER" id="PTHR43065:SF42">
    <property type="entry name" value="TWO-COMPONENT SENSOR PPRA"/>
    <property type="match status" value="1"/>
</dbReference>
<dbReference type="Gene3D" id="1.10.287.130">
    <property type="match status" value="1"/>
</dbReference>
<dbReference type="PRINTS" id="PR00344">
    <property type="entry name" value="BCTRLSENSOR"/>
</dbReference>
<dbReference type="Gene3D" id="3.40.50.2300">
    <property type="match status" value="2"/>
</dbReference>
<dbReference type="SMART" id="SM00387">
    <property type="entry name" value="HATPase_c"/>
    <property type="match status" value="1"/>
</dbReference>
<dbReference type="Pfam" id="PF02518">
    <property type="entry name" value="HATPase_c"/>
    <property type="match status" value="1"/>
</dbReference>
<name>A0A4Q0S578_9BRAD</name>
<dbReference type="EC" id="2.7.13.3" evidence="2"/>
<reference evidence="6 7" key="1">
    <citation type="submission" date="2015-04" db="EMBL/GenBank/DDBJ databases">
        <title>Comparative genomics of rhizobia nodulating Arachis hypogaea in China.</title>
        <authorList>
            <person name="Li Y."/>
        </authorList>
    </citation>
    <scope>NUCLEOTIDE SEQUENCE [LARGE SCALE GENOMIC DNA]</scope>
    <source>
        <strain evidence="6 7">CCBAU 51757</strain>
    </source>
</reference>
<evidence type="ECO:0000313" key="7">
    <source>
        <dbReference type="Proteomes" id="UP000289546"/>
    </source>
</evidence>
<dbReference type="Proteomes" id="UP000289546">
    <property type="component" value="Unassembled WGS sequence"/>
</dbReference>
<dbReference type="InterPro" id="IPR003594">
    <property type="entry name" value="HATPase_dom"/>
</dbReference>